<accession>A0ABU3NUL5</accession>
<proteinExistence type="predicted"/>
<dbReference type="Pfam" id="PF11392">
    <property type="entry name" value="AllH"/>
    <property type="match status" value="1"/>
</dbReference>
<protein>
    <submittedName>
        <fullName evidence="1">DUF2877 domain-containing protein</fullName>
    </submittedName>
</protein>
<dbReference type="EMBL" id="JAUOZS010000001">
    <property type="protein sequence ID" value="MDT8900514.1"/>
    <property type="molecule type" value="Genomic_DNA"/>
</dbReference>
<dbReference type="InterPro" id="IPR021530">
    <property type="entry name" value="AllH-like"/>
</dbReference>
<dbReference type="RefSeq" id="WP_413779052.1">
    <property type="nucleotide sequence ID" value="NZ_JAUOZS010000001.1"/>
</dbReference>
<evidence type="ECO:0000313" key="2">
    <source>
        <dbReference type="Proteomes" id="UP001254848"/>
    </source>
</evidence>
<gene>
    <name evidence="1" type="ORF">Q4T40_04585</name>
</gene>
<organism evidence="1 2">
    <name type="scientific">Anaeroselena agilis</name>
    <dbReference type="NCBI Taxonomy" id="3063788"/>
    <lineage>
        <taxon>Bacteria</taxon>
        <taxon>Bacillati</taxon>
        <taxon>Bacillota</taxon>
        <taxon>Negativicutes</taxon>
        <taxon>Acetonemataceae</taxon>
        <taxon>Anaeroselena</taxon>
    </lineage>
</organism>
<sequence length="297" mass="30518">MLEALSVDAAASDALFGRPFRGRVHSVFAKTVNFTGPRGQLHCLAAEELDDAPGTIRVRHSEGLRLDSLGIKPGDEVATFGGGLAFGAVPLVAREVRPWSASLPAFPSVPAGRNLLAARLVVLKNEIVAAGYDGGLKAFIGGTVGTVMENRLAERAAALISTLVDGDLSDALAAGRRLIGLGTGLTPSGDDFLAGLMITFNMPAGPFGRRYREVAKKLAAGAETGTVSRAMLQYAARGRTRDGVVALLAAMTDPAARDIVAAVRRVLACGATSGTDLAAGIAAGLSTGLELAGEREE</sequence>
<dbReference type="Proteomes" id="UP001254848">
    <property type="component" value="Unassembled WGS sequence"/>
</dbReference>
<reference evidence="1 2" key="1">
    <citation type="submission" date="2023-07" db="EMBL/GenBank/DDBJ databases">
        <title>The novel representative of Negativicutes class, Anaeroselena agilis gen. nov. sp. nov.</title>
        <authorList>
            <person name="Prokofeva M.I."/>
            <person name="Elcheninov A.G."/>
            <person name="Klyukina A."/>
            <person name="Kublanov I.V."/>
            <person name="Frolov E.N."/>
            <person name="Podosokorskaya O.A."/>
        </authorList>
    </citation>
    <scope>NUCLEOTIDE SEQUENCE [LARGE SCALE GENOMIC DNA]</scope>
    <source>
        <strain evidence="1 2">4137-cl</strain>
    </source>
</reference>
<evidence type="ECO:0000313" key="1">
    <source>
        <dbReference type="EMBL" id="MDT8900514.1"/>
    </source>
</evidence>
<keyword evidence="2" id="KW-1185">Reference proteome</keyword>
<comment type="caution">
    <text evidence="1">The sequence shown here is derived from an EMBL/GenBank/DDBJ whole genome shotgun (WGS) entry which is preliminary data.</text>
</comment>
<name>A0ABU3NUL5_9FIRM</name>